<reference evidence="3" key="1">
    <citation type="submission" date="2023-01" db="EMBL/GenBank/DDBJ databases">
        <title>Human gut microbiome strain richness.</title>
        <authorList>
            <person name="Chen-Liaw A."/>
        </authorList>
    </citation>
    <scope>NUCLEOTIDE SEQUENCE</scope>
    <source>
        <strain evidence="3">RTP21484st1_H11_RTP21484_190118</strain>
    </source>
</reference>
<dbReference type="GO" id="GO:0000166">
    <property type="term" value="F:nucleotide binding"/>
    <property type="evidence" value="ECO:0007669"/>
    <property type="project" value="InterPro"/>
</dbReference>
<dbReference type="InterPro" id="IPR000683">
    <property type="entry name" value="Gfo/Idh/MocA-like_OxRdtase_N"/>
</dbReference>
<comment type="caution">
    <text evidence="3">The sequence shown here is derived from an EMBL/GenBank/DDBJ whole genome shotgun (WGS) entry which is preliminary data.</text>
</comment>
<evidence type="ECO:0000313" key="3">
    <source>
        <dbReference type="EMBL" id="MDB8688017.1"/>
    </source>
</evidence>
<dbReference type="Proteomes" id="UP001212160">
    <property type="component" value="Unassembled WGS sequence"/>
</dbReference>
<gene>
    <name evidence="3" type="ORF">PNW85_15325</name>
</gene>
<dbReference type="Gene3D" id="3.40.50.720">
    <property type="entry name" value="NAD(P)-binding Rossmann-like Domain"/>
    <property type="match status" value="1"/>
</dbReference>
<accession>A0AAW6DLR7</accession>
<dbReference type="Pfam" id="PF01408">
    <property type="entry name" value="GFO_IDH_MocA"/>
    <property type="match status" value="1"/>
</dbReference>
<proteinExistence type="predicted"/>
<dbReference type="NCBIfam" id="TIGR01761">
    <property type="entry name" value="thiaz-red"/>
    <property type="match status" value="1"/>
</dbReference>
<organism evidence="3 4">
    <name type="scientific">Mediterraneibacter gnavus</name>
    <name type="common">Ruminococcus gnavus</name>
    <dbReference type="NCBI Taxonomy" id="33038"/>
    <lineage>
        <taxon>Bacteria</taxon>
        <taxon>Bacillati</taxon>
        <taxon>Bacillota</taxon>
        <taxon>Clostridia</taxon>
        <taxon>Lachnospirales</taxon>
        <taxon>Lachnospiraceae</taxon>
        <taxon>Mediterraneibacter</taxon>
    </lineage>
</organism>
<dbReference type="AlphaFoldDB" id="A0AAW6DLR7"/>
<dbReference type="EMBL" id="JAQMLA010000059">
    <property type="protein sequence ID" value="MDB8688017.1"/>
    <property type="molecule type" value="Genomic_DNA"/>
</dbReference>
<evidence type="ECO:0000259" key="1">
    <source>
        <dbReference type="Pfam" id="PF01408"/>
    </source>
</evidence>
<feature type="domain" description="Thiazolinyl imine reductase-like C-terminal" evidence="2">
    <location>
        <begin position="150"/>
        <end position="244"/>
    </location>
</feature>
<evidence type="ECO:0000313" key="4">
    <source>
        <dbReference type="Proteomes" id="UP001212160"/>
    </source>
</evidence>
<dbReference type="PANTHER" id="PTHR43377">
    <property type="entry name" value="BILIVERDIN REDUCTASE A"/>
    <property type="match status" value="1"/>
</dbReference>
<dbReference type="InterPro" id="IPR010091">
    <property type="entry name" value="Thiazolinyl_imide_reductase"/>
</dbReference>
<dbReference type="InterPro" id="IPR051450">
    <property type="entry name" value="Gfo/Idh/MocA_Oxidoreductases"/>
</dbReference>
<dbReference type="SUPFAM" id="SSF51735">
    <property type="entry name" value="NAD(P)-binding Rossmann-fold domains"/>
    <property type="match status" value="1"/>
</dbReference>
<name>A0AAW6DLR7_MEDGN</name>
<dbReference type="RefSeq" id="WP_272108097.1">
    <property type="nucleotide sequence ID" value="NZ_JAQMLA010000059.1"/>
</dbReference>
<protein>
    <submittedName>
        <fullName evidence="3">Gfo/Idh/MocA family oxidoreductase</fullName>
    </submittedName>
</protein>
<sequence length="356" mass="40630">MNKLRVVVCGTVFGRYYLEGIRKIPERYTLTGIFARGSTHSKQVAEHYGVPLFTDIEMITKENADIACVVVSSAIIGGNGTDLALNFLKKGIHVIQEHPVHLREYQKCLLMSSKNRCKYKLNTFYPDLLSIKHMICIVNKMREKLPIIFIRAECSVQLLFPMLDIISQVLGGLEPYQMEKLSGSLPQRFSVLSGTIRGVPIMLTIDNHMDLKLPESNLTMFHRIQIGTPSGTLMLTDTHGKLIWIPILDERLKKLQHGDNNYLAEIPIQEELGNNKPGTLGDIFLKYWPQCMANVLYDFYDDIKEKRYITQENQQMINVCKLWNTVGNLLGPYKTDVEPLNEPVDLDEFLKGINNE</sequence>
<evidence type="ECO:0000259" key="2">
    <source>
        <dbReference type="Pfam" id="PF21390"/>
    </source>
</evidence>
<dbReference type="Pfam" id="PF21390">
    <property type="entry name" value="Irp3-like_C"/>
    <property type="match status" value="1"/>
</dbReference>
<feature type="domain" description="Gfo/Idh/MocA-like oxidoreductase N-terminal" evidence="1">
    <location>
        <begin position="4"/>
        <end position="120"/>
    </location>
</feature>
<dbReference type="InterPro" id="IPR048655">
    <property type="entry name" value="Irp3-like_C"/>
</dbReference>
<dbReference type="InterPro" id="IPR036291">
    <property type="entry name" value="NAD(P)-bd_dom_sf"/>
</dbReference>
<dbReference type="PANTHER" id="PTHR43377:SF1">
    <property type="entry name" value="BILIVERDIN REDUCTASE A"/>
    <property type="match status" value="1"/>
</dbReference>